<gene>
    <name evidence="2" type="primary">Acey_s0034.g2842</name>
    <name evidence="2" type="synonym">Acey-F54C9.14</name>
    <name evidence="2" type="ORF">Y032_0034g2842</name>
</gene>
<dbReference type="AlphaFoldDB" id="A0A016UNV8"/>
<feature type="compositionally biased region" description="Low complexity" evidence="1">
    <location>
        <begin position="169"/>
        <end position="194"/>
    </location>
</feature>
<dbReference type="OrthoDB" id="5829075at2759"/>
<evidence type="ECO:0000313" key="3">
    <source>
        <dbReference type="Proteomes" id="UP000024635"/>
    </source>
</evidence>
<feature type="region of interest" description="Disordered" evidence="1">
    <location>
        <begin position="154"/>
        <end position="200"/>
    </location>
</feature>
<comment type="caution">
    <text evidence="2">The sequence shown here is derived from an EMBL/GenBank/DDBJ whole genome shotgun (WGS) entry which is preliminary data.</text>
</comment>
<keyword evidence="3" id="KW-1185">Reference proteome</keyword>
<proteinExistence type="predicted"/>
<evidence type="ECO:0000256" key="1">
    <source>
        <dbReference type="SAM" id="MobiDB-lite"/>
    </source>
</evidence>
<sequence>MLPAPCSSFSNSQRSDIKRRIRKAQRDAMVDLVNSTIDVFLSKPCEDPQVLTIRVPDINVTVAELTPDEASLIVNNPHYDKMLEAAENKKRVHAACAAARQFLVEHSIAKNPFPPDLQKTKGLPAPLPKPDRVDIPTLGGNGNGVLQRQRAGLVLRPTGIGSPYSTNGSSASSAASSAFGIRPSPEGSNSGGSSEESDHK</sequence>
<name>A0A016UNV8_9BILA</name>
<dbReference type="Proteomes" id="UP000024635">
    <property type="component" value="Unassembled WGS sequence"/>
</dbReference>
<organism evidence="2 3">
    <name type="scientific">Ancylostoma ceylanicum</name>
    <dbReference type="NCBI Taxonomy" id="53326"/>
    <lineage>
        <taxon>Eukaryota</taxon>
        <taxon>Metazoa</taxon>
        <taxon>Ecdysozoa</taxon>
        <taxon>Nematoda</taxon>
        <taxon>Chromadorea</taxon>
        <taxon>Rhabditida</taxon>
        <taxon>Rhabditina</taxon>
        <taxon>Rhabditomorpha</taxon>
        <taxon>Strongyloidea</taxon>
        <taxon>Ancylostomatidae</taxon>
        <taxon>Ancylostomatinae</taxon>
        <taxon>Ancylostoma</taxon>
    </lineage>
</organism>
<dbReference type="EMBL" id="JARK01001370">
    <property type="protein sequence ID" value="EYC16178.1"/>
    <property type="molecule type" value="Genomic_DNA"/>
</dbReference>
<reference evidence="3" key="1">
    <citation type="journal article" date="2015" name="Nat. Genet.">
        <title>The genome and transcriptome of the zoonotic hookworm Ancylostoma ceylanicum identify infection-specific gene families.</title>
        <authorList>
            <person name="Schwarz E.M."/>
            <person name="Hu Y."/>
            <person name="Antoshechkin I."/>
            <person name="Miller M.M."/>
            <person name="Sternberg P.W."/>
            <person name="Aroian R.V."/>
        </authorList>
    </citation>
    <scope>NUCLEOTIDE SEQUENCE</scope>
    <source>
        <strain evidence="3">HY135</strain>
    </source>
</reference>
<evidence type="ECO:0000313" key="2">
    <source>
        <dbReference type="EMBL" id="EYC16178.1"/>
    </source>
</evidence>
<protein>
    <submittedName>
        <fullName evidence="2">Uncharacterized protein</fullName>
    </submittedName>
</protein>
<accession>A0A016UNV8</accession>